<protein>
    <submittedName>
        <fullName evidence="1">Uncharacterized protein</fullName>
    </submittedName>
</protein>
<dbReference type="AlphaFoldDB" id="A0A5K3FWU0"/>
<proteinExistence type="predicted"/>
<dbReference type="WBParaSite" id="MCU_012639-RA">
    <property type="protein sequence ID" value="MCU_012639-RA"/>
    <property type="gene ID" value="MCU_012639"/>
</dbReference>
<sequence length="103" mass="11420">MDDESFLQVYKCKVPRQLFAWATILPDVGCGDCRTGYFINTGYQQQCKQPSQKLRTASFLRGRQCGVGLGRRHGGPLGLSKSVFFCVPMACGKGRQPTRVGEE</sequence>
<organism evidence="1">
    <name type="scientific">Mesocestoides corti</name>
    <name type="common">Flatworm</name>
    <dbReference type="NCBI Taxonomy" id="53468"/>
    <lineage>
        <taxon>Eukaryota</taxon>
        <taxon>Metazoa</taxon>
        <taxon>Spiralia</taxon>
        <taxon>Lophotrochozoa</taxon>
        <taxon>Platyhelminthes</taxon>
        <taxon>Cestoda</taxon>
        <taxon>Eucestoda</taxon>
        <taxon>Cyclophyllidea</taxon>
        <taxon>Mesocestoididae</taxon>
        <taxon>Mesocestoides</taxon>
    </lineage>
</organism>
<reference evidence="1" key="1">
    <citation type="submission" date="2019-11" db="UniProtKB">
        <authorList>
            <consortium name="WormBaseParasite"/>
        </authorList>
    </citation>
    <scope>IDENTIFICATION</scope>
</reference>
<accession>A0A5K3FWU0</accession>
<evidence type="ECO:0000313" key="1">
    <source>
        <dbReference type="WBParaSite" id="MCU_012639-RA"/>
    </source>
</evidence>
<name>A0A5K3FWU0_MESCO</name>